<keyword evidence="4" id="KW-1185">Reference proteome</keyword>
<dbReference type="SMART" id="SM00343">
    <property type="entry name" value="ZnF_C2HC"/>
    <property type="match status" value="2"/>
</dbReference>
<name>A0A6G1KJK7_9PLEO</name>
<proteinExistence type="predicted"/>
<evidence type="ECO:0000313" key="4">
    <source>
        <dbReference type="Proteomes" id="UP000799428"/>
    </source>
</evidence>
<evidence type="ECO:0000259" key="2">
    <source>
        <dbReference type="PROSITE" id="PS50158"/>
    </source>
</evidence>
<dbReference type="SUPFAM" id="SSF57756">
    <property type="entry name" value="Retrovirus zinc finger-like domains"/>
    <property type="match status" value="2"/>
</dbReference>
<evidence type="ECO:0000256" key="1">
    <source>
        <dbReference type="PROSITE-ProRule" id="PRU00047"/>
    </source>
</evidence>
<dbReference type="GO" id="GO:0008270">
    <property type="term" value="F:zinc ion binding"/>
    <property type="evidence" value="ECO:0007669"/>
    <property type="project" value="UniProtKB-KW"/>
</dbReference>
<reference evidence="3" key="1">
    <citation type="journal article" date="2020" name="Stud. Mycol.">
        <title>101 Dothideomycetes genomes: a test case for predicting lifestyles and emergence of pathogens.</title>
        <authorList>
            <person name="Haridas S."/>
            <person name="Albert R."/>
            <person name="Binder M."/>
            <person name="Bloem J."/>
            <person name="Labutti K."/>
            <person name="Salamov A."/>
            <person name="Andreopoulos B."/>
            <person name="Baker S."/>
            <person name="Barry K."/>
            <person name="Bills G."/>
            <person name="Bluhm B."/>
            <person name="Cannon C."/>
            <person name="Castanera R."/>
            <person name="Culley D."/>
            <person name="Daum C."/>
            <person name="Ezra D."/>
            <person name="Gonzalez J."/>
            <person name="Henrissat B."/>
            <person name="Kuo A."/>
            <person name="Liang C."/>
            <person name="Lipzen A."/>
            <person name="Lutzoni F."/>
            <person name="Magnuson J."/>
            <person name="Mondo S."/>
            <person name="Nolan M."/>
            <person name="Ohm R."/>
            <person name="Pangilinan J."/>
            <person name="Park H.-J."/>
            <person name="Ramirez L."/>
            <person name="Alfaro M."/>
            <person name="Sun H."/>
            <person name="Tritt A."/>
            <person name="Yoshinaga Y."/>
            <person name="Zwiers L.-H."/>
            <person name="Turgeon B."/>
            <person name="Goodwin S."/>
            <person name="Spatafora J."/>
            <person name="Crous P."/>
            <person name="Grigoriev I."/>
        </authorList>
    </citation>
    <scope>NUCLEOTIDE SEQUENCE</scope>
    <source>
        <strain evidence="3">CBS 279.74</strain>
    </source>
</reference>
<protein>
    <recommendedName>
        <fullName evidence="2">CCHC-type domain-containing protein</fullName>
    </recommendedName>
</protein>
<evidence type="ECO:0000313" key="3">
    <source>
        <dbReference type="EMBL" id="KAF2713029.1"/>
    </source>
</evidence>
<dbReference type="EMBL" id="MU005765">
    <property type="protein sequence ID" value="KAF2713029.1"/>
    <property type="molecule type" value="Genomic_DNA"/>
</dbReference>
<dbReference type="GO" id="GO:0003676">
    <property type="term" value="F:nucleic acid binding"/>
    <property type="evidence" value="ECO:0007669"/>
    <property type="project" value="InterPro"/>
</dbReference>
<dbReference type="Proteomes" id="UP000799428">
    <property type="component" value="Unassembled WGS sequence"/>
</dbReference>
<sequence length="462" mass="51740">MSATQPANTASDKIVSSSKIMARKDYTTRTDTVSRHSRPRKAFHSPAQLAKLKTGRKTHLFVGPSGEQYVGVEDAYVKVLAHYSNYAKKKLLDDRASGLVIIDGAKITIKWIYKYMLAGETDPDDQTKFEDLNIAELVIIYSHCVVLEYPGLMDRILLRLREKLFNALPDVSTIKNINTFAPVMNDMVAHAVGRVMVQPLIFAYGPYEKHVAEDQDFATLVGSAVDKILEQRIQAGIRYYNQPQPNRHVDWSNRYYLRKTAQAATETRKHKQQVAGIAKSTTFVSENSLEVGKKLRNGKKKPFCYKCQTRGHWVRDCAQSKAGVTQDLRATGVPVNAPPQAEPSAETRELVRAIKEVTRATRAPIVCYACNDEGHIARNCPTPPAAYTQARTFFKDNKVLGDMTAQDQTRANIAAGRKMNYRRAKSERTSHGTIAIMGNGEGLRTCDREVRQGEFTRTGLQV</sequence>
<organism evidence="3 4">
    <name type="scientific">Pleomassaria siparia CBS 279.74</name>
    <dbReference type="NCBI Taxonomy" id="1314801"/>
    <lineage>
        <taxon>Eukaryota</taxon>
        <taxon>Fungi</taxon>
        <taxon>Dikarya</taxon>
        <taxon>Ascomycota</taxon>
        <taxon>Pezizomycotina</taxon>
        <taxon>Dothideomycetes</taxon>
        <taxon>Pleosporomycetidae</taxon>
        <taxon>Pleosporales</taxon>
        <taxon>Pleomassariaceae</taxon>
        <taxon>Pleomassaria</taxon>
    </lineage>
</organism>
<dbReference type="AlphaFoldDB" id="A0A6G1KJK7"/>
<keyword evidence="1" id="KW-0862">Zinc</keyword>
<gene>
    <name evidence="3" type="ORF">K504DRAFT_530099</name>
</gene>
<accession>A0A6G1KJK7</accession>
<dbReference type="InterPro" id="IPR001878">
    <property type="entry name" value="Znf_CCHC"/>
</dbReference>
<dbReference type="Pfam" id="PF00098">
    <property type="entry name" value="zf-CCHC"/>
    <property type="match status" value="2"/>
</dbReference>
<dbReference type="InterPro" id="IPR036875">
    <property type="entry name" value="Znf_CCHC_sf"/>
</dbReference>
<feature type="domain" description="CCHC-type" evidence="2">
    <location>
        <begin position="304"/>
        <end position="319"/>
    </location>
</feature>
<dbReference type="Gene3D" id="4.10.60.10">
    <property type="entry name" value="Zinc finger, CCHC-type"/>
    <property type="match status" value="2"/>
</dbReference>
<feature type="domain" description="CCHC-type" evidence="2">
    <location>
        <begin position="367"/>
        <end position="381"/>
    </location>
</feature>
<dbReference type="OrthoDB" id="3863715at2759"/>
<keyword evidence="1" id="KW-0479">Metal-binding</keyword>
<keyword evidence="1" id="KW-0863">Zinc-finger</keyword>
<dbReference type="PROSITE" id="PS50158">
    <property type="entry name" value="ZF_CCHC"/>
    <property type="match status" value="2"/>
</dbReference>